<dbReference type="Gene3D" id="3.40.1080.10">
    <property type="entry name" value="Glutaconate Coenzyme A-transferase"/>
    <property type="match status" value="1"/>
</dbReference>
<comment type="caution">
    <text evidence="1">The sequence shown here is derived from an EMBL/GenBank/DDBJ whole genome shotgun (WGS) entry which is preliminary data.</text>
</comment>
<dbReference type="Proteomes" id="UP001208656">
    <property type="component" value="Unassembled WGS sequence"/>
</dbReference>
<proteinExistence type="predicted"/>
<dbReference type="InterPro" id="IPR037171">
    <property type="entry name" value="NagB/RpiA_transferase-like"/>
</dbReference>
<name>A0ABT2WIZ4_9BACI</name>
<gene>
    <name evidence="1" type="ORF">OEV82_13835</name>
</gene>
<dbReference type="SUPFAM" id="SSF100950">
    <property type="entry name" value="NagB/RpiA/CoA transferase-like"/>
    <property type="match status" value="1"/>
</dbReference>
<dbReference type="SMART" id="SM00882">
    <property type="entry name" value="CoA_trans"/>
    <property type="match status" value="1"/>
</dbReference>
<reference evidence="1 2" key="1">
    <citation type="submission" date="2022-10" db="EMBL/GenBank/DDBJ databases">
        <title>Description of Fervidibacillus gen. nov. in the family Fervidibacillaceae fam. nov. with two species, Fervidibacillus albus sp. nov., and Fervidibacillus halotolerans sp. nov., isolated from tidal flat sediments.</title>
        <authorList>
            <person name="Kwon K.K."/>
            <person name="Yang S.-H."/>
        </authorList>
    </citation>
    <scope>NUCLEOTIDE SEQUENCE [LARGE SCALE GENOMIC DNA]</scope>
    <source>
        <strain evidence="1 2">DSM 23332</strain>
    </source>
</reference>
<protein>
    <submittedName>
        <fullName evidence="1">CoA transferase subunit A</fullName>
    </submittedName>
</protein>
<sequence>MSIPTKETYLYGWQHPDKMREYRKNHKSMVKKDKRTTLKEAIQRGVKANDYIVFGGMGSVRNPMAAVHEIIRQRIGNLTIGTKGSQHDWQLLAASGNITKAEVSYGFADEVRGLSLPARRAVESGRLKVLSETTNAAFQWRFTAAAKGLPFYPTRSSLGTDTLAYSGSKTIIDPFTEEPIELLPACYPDVAIIHVHRADRFGNCQIDGNIAEDVEIAHAAKFVIITTEEIVPDEVIEKDPAQTKIPYFTVDAVVEVPYGSHPNQVPGLYSFDEAHWQEWLDASVREETTQAYLEEYVYSSNDFYDYLEKIGGIHVLHELEKIEKKLVNYPKVAKRRGE</sequence>
<dbReference type="Pfam" id="PF01144">
    <property type="entry name" value="CoA_trans"/>
    <property type="match status" value="1"/>
</dbReference>
<dbReference type="EMBL" id="JAOUSE010000058">
    <property type="protein sequence ID" value="MCU9595520.1"/>
    <property type="molecule type" value="Genomic_DNA"/>
</dbReference>
<evidence type="ECO:0000313" key="2">
    <source>
        <dbReference type="Proteomes" id="UP001208656"/>
    </source>
</evidence>
<dbReference type="GO" id="GO:0016740">
    <property type="term" value="F:transferase activity"/>
    <property type="evidence" value="ECO:0007669"/>
    <property type="project" value="UniProtKB-KW"/>
</dbReference>
<dbReference type="InterPro" id="IPR004165">
    <property type="entry name" value="CoA_trans_fam_I"/>
</dbReference>
<keyword evidence="1" id="KW-0808">Transferase</keyword>
<organism evidence="1 2">
    <name type="scientific">Pallidibacillus thermolactis</name>
    <dbReference type="NCBI Taxonomy" id="251051"/>
    <lineage>
        <taxon>Bacteria</taxon>
        <taxon>Bacillati</taxon>
        <taxon>Bacillota</taxon>
        <taxon>Bacilli</taxon>
        <taxon>Bacillales</taxon>
        <taxon>Bacillaceae</taxon>
        <taxon>Pallidibacillus</taxon>
    </lineage>
</organism>
<evidence type="ECO:0000313" key="1">
    <source>
        <dbReference type="EMBL" id="MCU9595520.1"/>
    </source>
</evidence>
<dbReference type="RefSeq" id="WP_263062215.1">
    <property type="nucleotide sequence ID" value="NZ_JAOUSE010000058.1"/>
</dbReference>
<dbReference type="Gene3D" id="3.30.30.40">
    <property type="match status" value="1"/>
</dbReference>
<keyword evidence="2" id="KW-1185">Reference proteome</keyword>
<accession>A0ABT2WIZ4</accession>